<reference evidence="2 3" key="1">
    <citation type="submission" date="2019-12" db="EMBL/GenBank/DDBJ databases">
        <authorList>
            <person name="Li M."/>
        </authorList>
    </citation>
    <scope>NUCLEOTIDE SEQUENCE [LARGE SCALE GENOMIC DNA]</scope>
    <source>
        <strain evidence="2 3">GBMRC 2024</strain>
    </source>
</reference>
<keyword evidence="3" id="KW-1185">Reference proteome</keyword>
<dbReference type="RefSeq" id="WP_160891756.1">
    <property type="nucleotide sequence ID" value="NZ_WUMU01000003.1"/>
</dbReference>
<sequence length="93" mass="10209">MKGDRADPKALIREAYRIEAITEAECRSILMDWALSLPPDQPQEAALKVLLQRHGEAAPGHPMSALLRQGLDPAGARGRRGGWRARRTDQSPG</sequence>
<name>A0A6L7G2X5_9RHOB</name>
<dbReference type="Proteomes" id="UP000477911">
    <property type="component" value="Unassembled WGS sequence"/>
</dbReference>
<evidence type="ECO:0000313" key="3">
    <source>
        <dbReference type="Proteomes" id="UP000477911"/>
    </source>
</evidence>
<evidence type="ECO:0000313" key="2">
    <source>
        <dbReference type="EMBL" id="MXN16933.1"/>
    </source>
</evidence>
<accession>A0A6L7G2X5</accession>
<proteinExistence type="predicted"/>
<gene>
    <name evidence="2" type="ORF">GR170_03730</name>
</gene>
<protein>
    <submittedName>
        <fullName evidence="2">Uncharacterized protein</fullName>
    </submittedName>
</protein>
<dbReference type="AlphaFoldDB" id="A0A6L7G2X5"/>
<dbReference type="EMBL" id="WUMU01000003">
    <property type="protein sequence ID" value="MXN16933.1"/>
    <property type="molecule type" value="Genomic_DNA"/>
</dbReference>
<organism evidence="2 3">
    <name type="scientific">Pseudooceanicola albus</name>
    <dbReference type="NCBI Taxonomy" id="2692189"/>
    <lineage>
        <taxon>Bacteria</taxon>
        <taxon>Pseudomonadati</taxon>
        <taxon>Pseudomonadota</taxon>
        <taxon>Alphaproteobacteria</taxon>
        <taxon>Rhodobacterales</taxon>
        <taxon>Paracoccaceae</taxon>
        <taxon>Pseudooceanicola</taxon>
    </lineage>
</organism>
<feature type="region of interest" description="Disordered" evidence="1">
    <location>
        <begin position="61"/>
        <end position="93"/>
    </location>
</feature>
<evidence type="ECO:0000256" key="1">
    <source>
        <dbReference type="SAM" id="MobiDB-lite"/>
    </source>
</evidence>
<comment type="caution">
    <text evidence="2">The sequence shown here is derived from an EMBL/GenBank/DDBJ whole genome shotgun (WGS) entry which is preliminary data.</text>
</comment>